<keyword evidence="2" id="KW-1185">Reference proteome</keyword>
<dbReference type="Proteomes" id="UP000789920">
    <property type="component" value="Unassembled WGS sequence"/>
</dbReference>
<proteinExistence type="predicted"/>
<dbReference type="EMBL" id="CAJVQC010024648">
    <property type="protein sequence ID" value="CAG8727270.1"/>
    <property type="molecule type" value="Genomic_DNA"/>
</dbReference>
<evidence type="ECO:0000313" key="2">
    <source>
        <dbReference type="Proteomes" id="UP000789920"/>
    </source>
</evidence>
<sequence>MKYYQDGILQNHIRKKDVTAHLFKYTTQLMVDNDFKIHNILPVQIIFCLKEKNAKKLNSHRWSFNVFATCLNPNICILLDVVTKPSKTSIYHLWKAFNRDSYVGGACGEIKVDLGHKCRNLLNTLVTSQNFEYKMSNILDKPSESVFSYISVLPGTFSVYRYEALMNGPLEAYFKGDVSGASKTNIVEANMYLAEDRILSFELVTKKHEKWILKYIKSTKAETDVLDNVPEFISQRHQ</sequence>
<name>A0ACA9PW22_9GLOM</name>
<organism evidence="1 2">
    <name type="scientific">Racocetra persica</name>
    <dbReference type="NCBI Taxonomy" id="160502"/>
    <lineage>
        <taxon>Eukaryota</taxon>
        <taxon>Fungi</taxon>
        <taxon>Fungi incertae sedis</taxon>
        <taxon>Mucoromycota</taxon>
        <taxon>Glomeromycotina</taxon>
        <taxon>Glomeromycetes</taxon>
        <taxon>Diversisporales</taxon>
        <taxon>Gigasporaceae</taxon>
        <taxon>Racocetra</taxon>
    </lineage>
</organism>
<protein>
    <submittedName>
        <fullName evidence="1">3236_t:CDS:1</fullName>
    </submittedName>
</protein>
<reference evidence="1" key="1">
    <citation type="submission" date="2021-06" db="EMBL/GenBank/DDBJ databases">
        <authorList>
            <person name="Kallberg Y."/>
            <person name="Tangrot J."/>
            <person name="Rosling A."/>
        </authorList>
    </citation>
    <scope>NUCLEOTIDE SEQUENCE</scope>
    <source>
        <strain evidence="1">MA461A</strain>
    </source>
</reference>
<accession>A0ACA9PW22</accession>
<evidence type="ECO:0000313" key="1">
    <source>
        <dbReference type="EMBL" id="CAG8727270.1"/>
    </source>
</evidence>
<gene>
    <name evidence="1" type="ORF">RPERSI_LOCUS11811</name>
</gene>
<comment type="caution">
    <text evidence="1">The sequence shown here is derived from an EMBL/GenBank/DDBJ whole genome shotgun (WGS) entry which is preliminary data.</text>
</comment>
<feature type="non-terminal residue" evidence="1">
    <location>
        <position position="238"/>
    </location>
</feature>